<dbReference type="AlphaFoldDB" id="A0A0K2LE75"/>
<accession>A0A0K2LE75</accession>
<dbReference type="KEGG" id="lhi:JP39_09705"/>
<reference evidence="1 2" key="1">
    <citation type="submission" date="2015-08" db="EMBL/GenBank/DDBJ databases">
        <title>Genomic sequence of Lactobacillus heilongjiangensis DSM 28069, isolated from Chinese traditional pickle.</title>
        <authorList>
            <person name="Jiang X."/>
            <person name="Zheng B."/>
            <person name="Cheng H."/>
        </authorList>
    </citation>
    <scope>NUCLEOTIDE SEQUENCE [LARGE SCALE GENOMIC DNA]</scope>
    <source>
        <strain evidence="1 2">DSM 28069</strain>
    </source>
</reference>
<evidence type="ECO:0000313" key="1">
    <source>
        <dbReference type="EMBL" id="ALB29604.1"/>
    </source>
</evidence>
<dbReference type="RefSeq" id="WP_041498892.1">
    <property type="nucleotide sequence ID" value="NZ_BJDV01000005.1"/>
</dbReference>
<organism evidence="1 2">
    <name type="scientific">Companilactobacillus heilongjiangensis</name>
    <dbReference type="NCBI Taxonomy" id="1074467"/>
    <lineage>
        <taxon>Bacteria</taxon>
        <taxon>Bacillati</taxon>
        <taxon>Bacillota</taxon>
        <taxon>Bacilli</taxon>
        <taxon>Lactobacillales</taxon>
        <taxon>Lactobacillaceae</taxon>
        <taxon>Companilactobacillus</taxon>
    </lineage>
</organism>
<dbReference type="STRING" id="1074467.JP39_09705"/>
<name>A0A0K2LE75_9LACO</name>
<evidence type="ECO:0000313" key="2">
    <source>
        <dbReference type="Proteomes" id="UP000061546"/>
    </source>
</evidence>
<evidence type="ECO:0008006" key="3">
    <source>
        <dbReference type="Google" id="ProtNLM"/>
    </source>
</evidence>
<protein>
    <recommendedName>
        <fullName evidence="3">Antitoxin of toxin-antitoxin stability system</fullName>
    </recommendedName>
</protein>
<sequence length="80" mass="9443">MKEPNEKEVKARKIKDTKVFDIPKEINPTDGIYVVFQGRHGDIVYRPKRPNVFKDPTFIKDHDFKQEEAFHDTLKGNEDI</sequence>
<dbReference type="EMBL" id="CP012559">
    <property type="protein sequence ID" value="ALB29604.1"/>
    <property type="molecule type" value="Genomic_DNA"/>
</dbReference>
<proteinExistence type="predicted"/>
<keyword evidence="2" id="KW-1185">Reference proteome</keyword>
<gene>
    <name evidence="1" type="ORF">JP39_09705</name>
</gene>
<dbReference type="Proteomes" id="UP000061546">
    <property type="component" value="Chromosome"/>
</dbReference>